<dbReference type="InterPro" id="IPR050700">
    <property type="entry name" value="YIM1/Zinc_Alcohol_DH_Fams"/>
</dbReference>
<dbReference type="SUPFAM" id="SSF51735">
    <property type="entry name" value="NAD(P)-binding Rossmann-fold domains"/>
    <property type="match status" value="1"/>
</dbReference>
<dbReference type="SUPFAM" id="SSF50129">
    <property type="entry name" value="GroES-like"/>
    <property type="match status" value="1"/>
</dbReference>
<keyword evidence="3" id="KW-1185">Reference proteome</keyword>
<reference evidence="2 3" key="1">
    <citation type="submission" date="2024-03" db="EMBL/GenBank/DDBJ databases">
        <title>Community enrichment and isolation of bacterial strains for fucoidan degradation.</title>
        <authorList>
            <person name="Sichert A."/>
        </authorList>
    </citation>
    <scope>NUCLEOTIDE SEQUENCE [LARGE SCALE GENOMIC DNA]</scope>
    <source>
        <strain evidence="2 3">AS76</strain>
    </source>
</reference>
<comment type="caution">
    <text evidence="2">The sequence shown here is derived from an EMBL/GenBank/DDBJ whole genome shotgun (WGS) entry which is preliminary data.</text>
</comment>
<feature type="domain" description="Enoyl reductase (ER)" evidence="1">
    <location>
        <begin position="10"/>
        <end position="310"/>
    </location>
</feature>
<sequence length="312" mass="32414">MKAIQISEFGSNEVLSYTELAEPELNPGQVLIKNQAAGVNPIDWKTCSGGGAAPFIGDLPFVPGWEFAGTVAKIADDVTTFSVGDPVFGFIRFPERAGCFAEYVAAPVDQISLRPAELPVEAAAGLGLAGLTAWQALFDKGNLKASQRVVILAGAGGVGHLAIQLAKWAGAQVITTASAANHDFLTALGADVVIDYHTQKITDHAKDVDLVIDGIGGQVGIEALACVKPGGTLVTLPSATKDEVIAAGDAIKVNVEPIRVEPNSDQLGQLAGLYAEKKLCLNLANTYPLAQVGNAFDESKTGKVKGKLVLTI</sequence>
<evidence type="ECO:0000259" key="1">
    <source>
        <dbReference type="SMART" id="SM00829"/>
    </source>
</evidence>
<dbReference type="Gene3D" id="3.40.50.720">
    <property type="entry name" value="NAD(P)-binding Rossmann-like Domain"/>
    <property type="match status" value="1"/>
</dbReference>
<evidence type="ECO:0000313" key="3">
    <source>
        <dbReference type="Proteomes" id="UP001449225"/>
    </source>
</evidence>
<dbReference type="InterPro" id="IPR020843">
    <property type="entry name" value="ER"/>
</dbReference>
<accession>A0ABU9TUY1</accession>
<dbReference type="Gene3D" id="3.90.180.10">
    <property type="entry name" value="Medium-chain alcohol dehydrogenases, catalytic domain"/>
    <property type="match status" value="1"/>
</dbReference>
<dbReference type="PANTHER" id="PTHR11695:SF294">
    <property type="entry name" value="RETICULON-4-INTERACTING PROTEIN 1, MITOCHONDRIAL"/>
    <property type="match status" value="1"/>
</dbReference>
<dbReference type="GO" id="GO:0016491">
    <property type="term" value="F:oxidoreductase activity"/>
    <property type="evidence" value="ECO:0007669"/>
    <property type="project" value="UniProtKB-KW"/>
</dbReference>
<dbReference type="Pfam" id="PF13602">
    <property type="entry name" value="ADH_zinc_N_2"/>
    <property type="match status" value="1"/>
</dbReference>
<dbReference type="InterPro" id="IPR013154">
    <property type="entry name" value="ADH-like_N"/>
</dbReference>
<name>A0ABU9TUY1_9GAMM</name>
<protein>
    <submittedName>
        <fullName evidence="2">NADP-dependent oxidoreductase</fullName>
        <ecNumber evidence="2">1.-.-.-</ecNumber>
    </submittedName>
</protein>
<dbReference type="SMART" id="SM00829">
    <property type="entry name" value="PKS_ER"/>
    <property type="match status" value="1"/>
</dbReference>
<dbReference type="CDD" id="cd05289">
    <property type="entry name" value="MDR_like_2"/>
    <property type="match status" value="1"/>
</dbReference>
<gene>
    <name evidence="2" type="ORF">WNY58_13055</name>
</gene>
<dbReference type="PANTHER" id="PTHR11695">
    <property type="entry name" value="ALCOHOL DEHYDROGENASE RELATED"/>
    <property type="match status" value="1"/>
</dbReference>
<proteinExistence type="predicted"/>
<dbReference type="Pfam" id="PF08240">
    <property type="entry name" value="ADH_N"/>
    <property type="match status" value="1"/>
</dbReference>
<dbReference type="RefSeq" id="WP_342854740.1">
    <property type="nucleotide sequence ID" value="NZ_JBBMRA010000013.1"/>
</dbReference>
<dbReference type="EMBL" id="JBBMRA010000013">
    <property type="protein sequence ID" value="MEM5537318.1"/>
    <property type="molecule type" value="Genomic_DNA"/>
</dbReference>
<organism evidence="2 3">
    <name type="scientific">Neptuniibacter pectenicola</name>
    <dbReference type="NCBI Taxonomy" id="1806669"/>
    <lineage>
        <taxon>Bacteria</taxon>
        <taxon>Pseudomonadati</taxon>
        <taxon>Pseudomonadota</taxon>
        <taxon>Gammaproteobacteria</taxon>
        <taxon>Oceanospirillales</taxon>
        <taxon>Oceanospirillaceae</taxon>
        <taxon>Neptuniibacter</taxon>
    </lineage>
</organism>
<evidence type="ECO:0000313" key="2">
    <source>
        <dbReference type="EMBL" id="MEM5537318.1"/>
    </source>
</evidence>
<dbReference type="InterPro" id="IPR011032">
    <property type="entry name" value="GroES-like_sf"/>
</dbReference>
<dbReference type="Proteomes" id="UP001449225">
    <property type="component" value="Unassembled WGS sequence"/>
</dbReference>
<dbReference type="InterPro" id="IPR036291">
    <property type="entry name" value="NAD(P)-bd_dom_sf"/>
</dbReference>
<keyword evidence="2" id="KW-0560">Oxidoreductase</keyword>
<dbReference type="EC" id="1.-.-.-" evidence="2"/>